<protein>
    <submittedName>
        <fullName evidence="1">Uncharacterized protein</fullName>
    </submittedName>
</protein>
<sequence>MIDDLRRAPETRRLVSDGLEEAAKGDWTLGAKKSYRGFARGSPYGRQY</sequence>
<reference evidence="1" key="2">
    <citation type="journal article" date="2015" name="Data Brief">
        <title>Shoot transcriptome of the giant reed, Arundo donax.</title>
        <authorList>
            <person name="Barrero R.A."/>
            <person name="Guerrero F.D."/>
            <person name="Moolhuijzen P."/>
            <person name="Goolsby J.A."/>
            <person name="Tidwell J."/>
            <person name="Bellgard S.E."/>
            <person name="Bellgard M.I."/>
        </authorList>
    </citation>
    <scope>NUCLEOTIDE SEQUENCE</scope>
    <source>
        <tissue evidence="1">Shoot tissue taken approximately 20 cm above the soil surface</tissue>
    </source>
</reference>
<dbReference type="AlphaFoldDB" id="A0A0A9BN76"/>
<evidence type="ECO:0000313" key="1">
    <source>
        <dbReference type="EMBL" id="JAD62665.1"/>
    </source>
</evidence>
<proteinExistence type="predicted"/>
<dbReference type="EMBL" id="GBRH01235230">
    <property type="protein sequence ID" value="JAD62665.1"/>
    <property type="molecule type" value="Transcribed_RNA"/>
</dbReference>
<reference evidence="1" key="1">
    <citation type="submission" date="2014-09" db="EMBL/GenBank/DDBJ databases">
        <authorList>
            <person name="Magalhaes I.L.F."/>
            <person name="Oliveira U."/>
            <person name="Santos F.R."/>
            <person name="Vidigal T.H.D.A."/>
            <person name="Brescovit A.D."/>
            <person name="Santos A.J."/>
        </authorList>
    </citation>
    <scope>NUCLEOTIDE SEQUENCE</scope>
    <source>
        <tissue evidence="1">Shoot tissue taken approximately 20 cm above the soil surface</tissue>
    </source>
</reference>
<name>A0A0A9BN76_ARUDO</name>
<accession>A0A0A9BN76</accession>
<organism evidence="1">
    <name type="scientific">Arundo donax</name>
    <name type="common">Giant reed</name>
    <name type="synonym">Donax arundinaceus</name>
    <dbReference type="NCBI Taxonomy" id="35708"/>
    <lineage>
        <taxon>Eukaryota</taxon>
        <taxon>Viridiplantae</taxon>
        <taxon>Streptophyta</taxon>
        <taxon>Embryophyta</taxon>
        <taxon>Tracheophyta</taxon>
        <taxon>Spermatophyta</taxon>
        <taxon>Magnoliopsida</taxon>
        <taxon>Liliopsida</taxon>
        <taxon>Poales</taxon>
        <taxon>Poaceae</taxon>
        <taxon>PACMAD clade</taxon>
        <taxon>Arundinoideae</taxon>
        <taxon>Arundineae</taxon>
        <taxon>Arundo</taxon>
    </lineage>
</organism>